<dbReference type="Pfam" id="PF01934">
    <property type="entry name" value="HepT-like"/>
    <property type="match status" value="1"/>
</dbReference>
<evidence type="ECO:0000313" key="6">
    <source>
        <dbReference type="EMBL" id="QNO41801.1"/>
    </source>
</evidence>
<dbReference type="GO" id="GO:0016787">
    <property type="term" value="F:hydrolase activity"/>
    <property type="evidence" value="ECO:0007669"/>
    <property type="project" value="UniProtKB-KW"/>
</dbReference>
<dbReference type="EMBL" id="MT630671">
    <property type="protein sequence ID" value="QNO41801.1"/>
    <property type="molecule type" value="Genomic_DNA"/>
</dbReference>
<dbReference type="PANTHER" id="PTHR33397">
    <property type="entry name" value="UPF0331 PROTEIN YUTE"/>
    <property type="match status" value="1"/>
</dbReference>
<organism evidence="6">
    <name type="scientific">Candidatus Methanogaster sp. ANME-2c ERB4</name>
    <dbReference type="NCBI Taxonomy" id="2759911"/>
    <lineage>
        <taxon>Archaea</taxon>
        <taxon>Methanobacteriati</taxon>
        <taxon>Methanobacteriota</taxon>
        <taxon>Stenosarchaea group</taxon>
        <taxon>Methanomicrobia</taxon>
        <taxon>Methanosarcinales</taxon>
        <taxon>ANME-2 cluster</taxon>
        <taxon>Candidatus Methanogasteraceae</taxon>
        <taxon>Candidatus Methanogaster</taxon>
    </lineage>
</organism>
<dbReference type="InterPro" id="IPR037038">
    <property type="entry name" value="HepT-like_sf"/>
</dbReference>
<evidence type="ECO:0008006" key="8">
    <source>
        <dbReference type="Google" id="ProtNLM"/>
    </source>
</evidence>
<name>A0A7G9Y1B7_9EURY</name>
<reference evidence="6" key="1">
    <citation type="submission" date="2020-06" db="EMBL/GenBank/DDBJ databases">
        <title>Unique genomic features of the anaerobic methanotrophic archaea.</title>
        <authorList>
            <person name="Chadwick G.L."/>
            <person name="Skennerton C.T."/>
            <person name="Laso-Perez R."/>
            <person name="Leu A.O."/>
            <person name="Speth D.R."/>
            <person name="Yu H."/>
            <person name="Morgan-Lang C."/>
            <person name="Hatzenpichler R."/>
            <person name="Goudeau D."/>
            <person name="Malmstrom R."/>
            <person name="Brazelton W.J."/>
            <person name="Woyke T."/>
            <person name="Hallam S.J."/>
            <person name="Tyson G.W."/>
            <person name="Wegener G."/>
            <person name="Boetius A."/>
            <person name="Orphan V."/>
        </authorList>
    </citation>
    <scope>NUCLEOTIDE SEQUENCE</scope>
</reference>
<evidence type="ECO:0000256" key="2">
    <source>
        <dbReference type="ARBA" id="ARBA00022649"/>
    </source>
</evidence>
<evidence type="ECO:0000256" key="3">
    <source>
        <dbReference type="ARBA" id="ARBA00022722"/>
    </source>
</evidence>
<keyword evidence="2" id="KW-1277">Toxin-antitoxin system</keyword>
<evidence type="ECO:0000256" key="5">
    <source>
        <dbReference type="ARBA" id="ARBA00024207"/>
    </source>
</evidence>
<evidence type="ECO:0000256" key="1">
    <source>
        <dbReference type="ARBA" id="ARBA00022553"/>
    </source>
</evidence>
<comment type="similarity">
    <text evidence="5">Belongs to the HepT RNase toxin family.</text>
</comment>
<dbReference type="PANTHER" id="PTHR33397:SF5">
    <property type="entry name" value="RNASE YUTE-RELATED"/>
    <property type="match status" value="1"/>
</dbReference>
<dbReference type="GO" id="GO:0110001">
    <property type="term" value="C:toxin-antitoxin complex"/>
    <property type="evidence" value="ECO:0007669"/>
    <property type="project" value="InterPro"/>
</dbReference>
<dbReference type="GO" id="GO:0004540">
    <property type="term" value="F:RNA nuclease activity"/>
    <property type="evidence" value="ECO:0007669"/>
    <property type="project" value="InterPro"/>
</dbReference>
<sequence length="144" mass="16595">MRISLIKTKIKEIEESLNIIEEYLPETGEEFLSLGIIKDGIYKRFEFCIENLFDICAVLNADHNLGVPGSDEDIVDNLIRNKILPEEMKEKLGAMKGFRNIMVHRYGKLDDNLAFNIVSENLGDFYEFISLINDHIGRQNSNKQ</sequence>
<dbReference type="NCBIfam" id="NF047751">
    <property type="entry name" value="HepT_toxin"/>
    <property type="match status" value="1"/>
</dbReference>
<dbReference type="EMBL" id="MT630759">
    <property type="protein sequence ID" value="QNO42725.1"/>
    <property type="molecule type" value="Genomic_DNA"/>
</dbReference>
<dbReference type="InterPro" id="IPR008201">
    <property type="entry name" value="HepT-like"/>
</dbReference>
<evidence type="ECO:0000256" key="4">
    <source>
        <dbReference type="ARBA" id="ARBA00022801"/>
    </source>
</evidence>
<dbReference type="Gene3D" id="1.20.120.580">
    <property type="entry name" value="bsu32300-like"/>
    <property type="match status" value="1"/>
</dbReference>
<evidence type="ECO:0000313" key="7">
    <source>
        <dbReference type="EMBL" id="QNO42725.1"/>
    </source>
</evidence>
<accession>A0A7G9Y1B7</accession>
<keyword evidence="3" id="KW-0540">Nuclease</keyword>
<dbReference type="SUPFAM" id="SSF81593">
    <property type="entry name" value="Nucleotidyltransferase substrate binding subunit/domain"/>
    <property type="match status" value="1"/>
</dbReference>
<keyword evidence="1" id="KW-0597">Phosphoprotein</keyword>
<keyword evidence="4" id="KW-0378">Hydrolase</keyword>
<dbReference type="AlphaFoldDB" id="A0A7G9Y1B7"/>
<protein>
    <recommendedName>
        <fullName evidence="8">DUF86 domain-containing protein</fullName>
    </recommendedName>
</protein>
<dbReference type="InterPro" id="IPR052379">
    <property type="entry name" value="Type_VII_TA_RNase"/>
</dbReference>
<gene>
    <name evidence="7" type="ORF">APGODIHH_00014</name>
    <name evidence="6" type="ORF">EABBNKNM_00016</name>
</gene>
<proteinExistence type="inferred from homology"/>